<organism evidence="2">
    <name type="scientific">Ochrobactrum sp. PW1</name>
    <dbReference type="NCBI Taxonomy" id="1882222"/>
    <lineage>
        <taxon>Bacteria</taxon>
        <taxon>Pseudomonadati</taxon>
        <taxon>Pseudomonadota</taxon>
        <taxon>Alphaproteobacteria</taxon>
        <taxon>Hyphomicrobiales</taxon>
        <taxon>Brucellaceae</taxon>
        <taxon>Brucella/Ochrobactrum group</taxon>
        <taxon>Ochrobactrum</taxon>
    </lineage>
</organism>
<dbReference type="SUPFAM" id="SSF51905">
    <property type="entry name" value="FAD/NAD(P)-binding domain"/>
    <property type="match status" value="1"/>
</dbReference>
<dbReference type="GO" id="GO:0071949">
    <property type="term" value="F:FAD binding"/>
    <property type="evidence" value="ECO:0007669"/>
    <property type="project" value="InterPro"/>
</dbReference>
<dbReference type="PANTHER" id="PTHR42685:SF19">
    <property type="entry name" value="POSSIBLE OXIDOREDUCTASE"/>
    <property type="match status" value="1"/>
</dbReference>
<proteinExistence type="predicted"/>
<dbReference type="PANTHER" id="PTHR42685">
    <property type="entry name" value="GERANYLGERANYL DIPHOSPHATE REDUCTASE"/>
    <property type="match status" value="1"/>
</dbReference>
<dbReference type="Pfam" id="PF01494">
    <property type="entry name" value="FAD_binding_3"/>
    <property type="match status" value="1"/>
</dbReference>
<dbReference type="EMBL" id="LC171369">
    <property type="protein sequence ID" value="BBA74332.1"/>
    <property type="molecule type" value="Genomic_DNA"/>
</dbReference>
<dbReference type="InterPro" id="IPR036188">
    <property type="entry name" value="FAD/NAD-bd_sf"/>
</dbReference>
<dbReference type="InterPro" id="IPR002938">
    <property type="entry name" value="FAD-bd"/>
</dbReference>
<dbReference type="Gene3D" id="3.50.50.60">
    <property type="entry name" value="FAD/NAD(P)-binding domain"/>
    <property type="match status" value="1"/>
</dbReference>
<dbReference type="InterPro" id="IPR050407">
    <property type="entry name" value="Geranylgeranyl_reductase"/>
</dbReference>
<sequence length="373" mass="40025">MADALILGGGLAGGAAALLLARAGKSVCLVERETGPHHKICGEFLSIEAHSHLADLGIDAAALGAVPIDRVRLISGPVRIDAALPFTALGLSRHILDEVLLERAEAAGVTLERGVRVLEMVGTRVRTSLGERSAGTVLLATGKLPVREGGQERKEKDSDRYVGFKMHYRLSRPAQEQLAGVVQLTLFEGGYAGLQMIEGGCANLCLIVRRSRLSQIGRNWSDMQAMLASLPRGGEWLCEAEPLFAKPVTIGNLSYGMAPACRPDDPVFRLGDQAGMTASLTGDGMALALRSAFIAAECLLEGKDAAHYRQRHRAQTGRQLTRAMALQRVLEQPVLRTMGVGLLKMRPGLLTRFAQGTRLGAYPRLPERVMVAP</sequence>
<feature type="domain" description="FAD-binding" evidence="1">
    <location>
        <begin position="2"/>
        <end position="129"/>
    </location>
</feature>
<accession>A0A292GT76</accession>
<name>A0A292GT76_9HYPH</name>
<evidence type="ECO:0000313" key="2">
    <source>
        <dbReference type="EMBL" id="BBA74332.1"/>
    </source>
</evidence>
<evidence type="ECO:0000259" key="1">
    <source>
        <dbReference type="Pfam" id="PF01494"/>
    </source>
</evidence>
<dbReference type="AlphaFoldDB" id="A0A292GT76"/>
<protein>
    <submittedName>
        <fullName evidence="2">Putative electron transfer oxidoreductase</fullName>
    </submittedName>
</protein>
<reference evidence="2" key="1">
    <citation type="submission" date="2016-07" db="EMBL/GenBank/DDBJ databases">
        <title>Genomics reveals synergistic degradation of pyrene by five bacteria in a mangrove sediment-derived bacterial consortium.</title>
        <authorList>
            <person name="Wanapaisan P."/>
            <person name="Vejarano F."/>
            <person name="Chakraborty J."/>
            <person name="Shintani M."/>
            <person name="Muangchinda C."/>
            <person name="Laothamteep N."/>
            <person name="Suzuki-Minakuchi C."/>
            <person name="Inoue K."/>
            <person name="Nojiri H."/>
            <person name="Pinyakong O."/>
        </authorList>
    </citation>
    <scope>NUCLEOTIDE SEQUENCE</scope>
    <source>
        <strain evidence="2">PW1</strain>
    </source>
</reference>
<dbReference type="PRINTS" id="PR00411">
    <property type="entry name" value="PNDRDTASEI"/>
</dbReference>